<dbReference type="KEGG" id="buo:BRPE64_ACDS09990"/>
<dbReference type="GO" id="GO:0005737">
    <property type="term" value="C:cytoplasm"/>
    <property type="evidence" value="ECO:0007669"/>
    <property type="project" value="UniProtKB-SubCell"/>
</dbReference>
<evidence type="ECO:0000256" key="1">
    <source>
        <dbReference type="ARBA" id="ARBA00007768"/>
    </source>
</evidence>
<dbReference type="InterPro" id="IPR005627">
    <property type="entry name" value="CutC-like"/>
</dbReference>
<evidence type="ECO:0000313" key="4">
    <source>
        <dbReference type="Proteomes" id="UP000013966"/>
    </source>
</evidence>
<comment type="subcellular location">
    <subcellularLocation>
        <location evidence="2">Cytoplasm</location>
    </subcellularLocation>
</comment>
<dbReference type="InterPro" id="IPR036822">
    <property type="entry name" value="CutC-like_dom_sf"/>
</dbReference>
<dbReference type="Proteomes" id="UP000013966">
    <property type="component" value="Chromosome 1"/>
</dbReference>
<accession>R4WG29</accession>
<gene>
    <name evidence="2" type="primary">cutC</name>
    <name evidence="3" type="ORF">BRPE64_ACDS09990</name>
</gene>
<dbReference type="STRING" id="758793.BRPE64_ACDS09990"/>
<keyword evidence="4" id="KW-1185">Reference proteome</keyword>
<organism evidence="3 4">
    <name type="scientific">Caballeronia insecticola</name>
    <dbReference type="NCBI Taxonomy" id="758793"/>
    <lineage>
        <taxon>Bacteria</taxon>
        <taxon>Pseudomonadati</taxon>
        <taxon>Pseudomonadota</taxon>
        <taxon>Betaproteobacteria</taxon>
        <taxon>Burkholderiales</taxon>
        <taxon>Burkholderiaceae</taxon>
        <taxon>Caballeronia</taxon>
    </lineage>
</organism>
<name>R4WG29_9BURK</name>
<dbReference type="OrthoDB" id="9815677at2"/>
<evidence type="ECO:0000313" key="3">
    <source>
        <dbReference type="EMBL" id="BAN22753.1"/>
    </source>
</evidence>
<evidence type="ECO:0000256" key="2">
    <source>
        <dbReference type="HAMAP-Rule" id="MF_00795"/>
    </source>
</evidence>
<proteinExistence type="inferred from homology"/>
<dbReference type="PANTHER" id="PTHR12598">
    <property type="entry name" value="COPPER HOMEOSTASIS PROTEIN CUTC"/>
    <property type="match status" value="1"/>
</dbReference>
<protein>
    <recommendedName>
        <fullName evidence="2">PF03932 family protein CutC</fullName>
    </recommendedName>
</protein>
<dbReference type="PANTHER" id="PTHR12598:SF0">
    <property type="entry name" value="COPPER HOMEOSTASIS PROTEIN CUTC HOMOLOG"/>
    <property type="match status" value="1"/>
</dbReference>
<dbReference type="RefSeq" id="WP_016344911.1">
    <property type="nucleotide sequence ID" value="NC_021287.1"/>
</dbReference>
<comment type="similarity">
    <text evidence="1 2">Belongs to the CutC family.</text>
</comment>
<dbReference type="HAMAP" id="MF_00795">
    <property type="entry name" value="CutC"/>
    <property type="match status" value="1"/>
</dbReference>
<dbReference type="PATRIC" id="fig|758793.3.peg.1002"/>
<sequence>MTLLEVIATTVSDARAAERGGANRLELVTAMGEGGLTPSIGLIEAVVGAVRIPVNVIVRPHSRSFVYDADDYAVITRDVRAIAKSGASAIVVGMLRADGTIDTDGLARVIEAADGLPLTFHRAFDETRDLLSAFDTLLRFDAVTNVLTSGGKPSVLEAEATIATLVEKAAGTRCTVLAGAGLTVDAAAPFVAATGVRAVHFGSGVRVDGRGLAPVDEARVSRVRARLDAPR</sequence>
<reference evidence="3 4" key="1">
    <citation type="journal article" date="2013" name="Genome Announc.">
        <title>Complete Genome Sequence of Burkholderia sp. Strain RPE64, Bacterial Symbiont of the Bean Bug Riptortus pedestris.</title>
        <authorList>
            <person name="Shibata T.F."/>
            <person name="Maeda T."/>
            <person name="Nikoh N."/>
            <person name="Yamaguchi K."/>
            <person name="Oshima K."/>
            <person name="Hattori M."/>
            <person name="Nishiyama T."/>
            <person name="Hasebe M."/>
            <person name="Fukatsu T."/>
            <person name="Kikuchi Y."/>
            <person name="Shigenobu S."/>
        </authorList>
    </citation>
    <scope>NUCLEOTIDE SEQUENCE [LARGE SCALE GENOMIC DNA]</scope>
</reference>
<dbReference type="GO" id="GO:0005507">
    <property type="term" value="F:copper ion binding"/>
    <property type="evidence" value="ECO:0007669"/>
    <property type="project" value="TreeGrafter"/>
</dbReference>
<reference evidence="3 4" key="2">
    <citation type="journal article" date="2018" name="Int. J. Syst. Evol. Microbiol.">
        <title>Burkholderia insecticola sp. nov., a gut symbiotic bacterium of the bean bug Riptortus pedestris.</title>
        <authorList>
            <person name="Takeshita K."/>
            <person name="Tamaki H."/>
            <person name="Ohbayashi T."/>
            <person name="Meng X.-Y."/>
            <person name="Sone T."/>
            <person name="Mitani Y."/>
            <person name="Peeters C."/>
            <person name="Kikuchi Y."/>
            <person name="Vandamme P."/>
        </authorList>
    </citation>
    <scope>NUCLEOTIDE SEQUENCE [LARGE SCALE GENOMIC DNA]</scope>
    <source>
        <strain evidence="3">RPE64</strain>
    </source>
</reference>
<comment type="caution">
    <text evidence="2">Once thought to be involved in copper homeostasis, experiments in E.coli have shown this is not the case.</text>
</comment>
<dbReference type="SUPFAM" id="SSF110395">
    <property type="entry name" value="CutC-like"/>
    <property type="match status" value="1"/>
</dbReference>
<dbReference type="EMBL" id="AP013058">
    <property type="protein sequence ID" value="BAN22753.1"/>
    <property type="molecule type" value="Genomic_DNA"/>
</dbReference>
<keyword evidence="2" id="KW-0963">Cytoplasm</keyword>
<dbReference type="HOGENOM" id="CLU_050555_1_1_4"/>
<dbReference type="AlphaFoldDB" id="R4WG29"/>
<dbReference type="Pfam" id="PF03932">
    <property type="entry name" value="CutC"/>
    <property type="match status" value="1"/>
</dbReference>
<dbReference type="Gene3D" id="3.20.20.380">
    <property type="entry name" value="Copper homeostasis (CutC) domain"/>
    <property type="match status" value="1"/>
</dbReference>